<dbReference type="VEuPathDB" id="FungiDB:BCV72DRAFT_314792"/>
<name>A0A1X0QV64_RHIZD</name>
<dbReference type="Gene3D" id="3.30.420.10">
    <property type="entry name" value="Ribonuclease H-like superfamily/Ribonuclease H"/>
    <property type="match status" value="2"/>
</dbReference>
<organism evidence="1">
    <name type="scientific">Rhizopus microsporus var. microsporus</name>
    <dbReference type="NCBI Taxonomy" id="86635"/>
    <lineage>
        <taxon>Eukaryota</taxon>
        <taxon>Fungi</taxon>
        <taxon>Fungi incertae sedis</taxon>
        <taxon>Mucoromycota</taxon>
        <taxon>Mucoromycotina</taxon>
        <taxon>Mucoromycetes</taxon>
        <taxon>Mucorales</taxon>
        <taxon>Mucorineae</taxon>
        <taxon>Rhizopodaceae</taxon>
        <taxon>Rhizopus</taxon>
    </lineage>
</organism>
<evidence type="ECO:0000313" key="1">
    <source>
        <dbReference type="EMBL" id="ORE03664.1"/>
    </source>
</evidence>
<reference evidence="1" key="1">
    <citation type="journal article" date="2016" name="Proc. Natl. Acad. Sci. U.S.A.">
        <title>Lipid metabolic changes in an early divergent fungus govern the establishment of a mutualistic symbiosis with endobacteria.</title>
        <authorList>
            <person name="Lastovetsky O.A."/>
            <person name="Gaspar M.L."/>
            <person name="Mondo S.J."/>
            <person name="LaButti K.M."/>
            <person name="Sandor L."/>
            <person name="Grigoriev I.V."/>
            <person name="Henry S.A."/>
            <person name="Pawlowska T.E."/>
        </authorList>
    </citation>
    <scope>NUCLEOTIDE SEQUENCE [LARGE SCALE GENOMIC DNA]</scope>
    <source>
        <strain evidence="1">ATCC 52814</strain>
    </source>
</reference>
<dbReference type="GO" id="GO:0003676">
    <property type="term" value="F:nucleic acid binding"/>
    <property type="evidence" value="ECO:0007669"/>
    <property type="project" value="InterPro"/>
</dbReference>
<gene>
    <name evidence="1" type="ORF">BCV72DRAFT_314792</name>
</gene>
<accession>A0A1X0QV64</accession>
<dbReference type="InterPro" id="IPR036397">
    <property type="entry name" value="RNaseH_sf"/>
</dbReference>
<evidence type="ECO:0008006" key="2">
    <source>
        <dbReference type="Google" id="ProtNLM"/>
    </source>
</evidence>
<proteinExistence type="predicted"/>
<sequence length="357" mass="41286">MSFQIFYEDGHGNAVDEYGRPEPMDYIIDEERYALETISSHTQYLYNQPQENYFDVGSVADEDAKDDPDVCMKEASSKRAYTLYTDQDKVRFFKLMFEKVMSASAAAKQLEEHKQVVLEYIDENPSAVLEQVIERLLQNFQDLKVSKSTVYNFVRTECNLSLKEAQFQPKKIQERFDWVHKWECTGMDFRTNCVFLDELAFHINLKRSMAWSKKGLPAVVTVPKTRAQTTTILGAISASGLIKCSLRLPQPPAKQHPRSEQFAVLSQFYGHTITNRDNGYPLFLIARTHLDVFGVKLNPIERFWAIVKGRLKCHKLLTEERMSERIAEACNAIPVENLYNFASHSKRQIINCYKTSF</sequence>
<dbReference type="EMBL" id="KV921995">
    <property type="protein sequence ID" value="ORE03664.1"/>
    <property type="molecule type" value="Genomic_DNA"/>
</dbReference>
<protein>
    <recommendedName>
        <fullName evidence="2">Tc1-like transposase DDE domain-containing protein</fullName>
    </recommendedName>
</protein>
<dbReference type="Proteomes" id="UP000242414">
    <property type="component" value="Unassembled WGS sequence"/>
</dbReference>
<dbReference type="AlphaFoldDB" id="A0A1X0QV64"/>